<dbReference type="AlphaFoldDB" id="A0A6A6SHU0"/>
<name>A0A6A6SHU0_9PLEO</name>
<dbReference type="PANTHER" id="PTHR31238">
    <property type="entry name" value="GERMIN-LIKE PROTEIN SUBFAMILY 3 MEMBER 3"/>
    <property type="match status" value="1"/>
</dbReference>
<keyword evidence="9" id="KW-1185">Reference proteome</keyword>
<comment type="subcellular location">
    <subcellularLocation>
        <location evidence="1">Secreted</location>
    </subcellularLocation>
</comment>
<evidence type="ECO:0000256" key="4">
    <source>
        <dbReference type="ARBA" id="ARBA00022723"/>
    </source>
</evidence>
<dbReference type="GO" id="GO:0030145">
    <property type="term" value="F:manganese ion binding"/>
    <property type="evidence" value="ECO:0007669"/>
    <property type="project" value="InterPro"/>
</dbReference>
<dbReference type="SUPFAM" id="SSF51182">
    <property type="entry name" value="RmlC-like cupins"/>
    <property type="match status" value="1"/>
</dbReference>
<evidence type="ECO:0000256" key="6">
    <source>
        <dbReference type="SAM" id="SignalP"/>
    </source>
</evidence>
<evidence type="ECO:0000256" key="3">
    <source>
        <dbReference type="ARBA" id="ARBA00022525"/>
    </source>
</evidence>
<dbReference type="Proteomes" id="UP000799324">
    <property type="component" value="Unassembled WGS sequence"/>
</dbReference>
<keyword evidence="6" id="KW-0732">Signal</keyword>
<comment type="similarity">
    <text evidence="2">Belongs to the germin family.</text>
</comment>
<gene>
    <name evidence="8" type="ORF">K491DRAFT_784722</name>
</gene>
<keyword evidence="3" id="KW-0964">Secreted</keyword>
<protein>
    <submittedName>
        <fullName evidence="8">RmlC-like cupin</fullName>
    </submittedName>
</protein>
<reference evidence="8" key="1">
    <citation type="journal article" date="2020" name="Stud. Mycol.">
        <title>101 Dothideomycetes genomes: a test case for predicting lifestyles and emergence of pathogens.</title>
        <authorList>
            <person name="Haridas S."/>
            <person name="Albert R."/>
            <person name="Binder M."/>
            <person name="Bloem J."/>
            <person name="Labutti K."/>
            <person name="Salamov A."/>
            <person name="Andreopoulos B."/>
            <person name="Baker S."/>
            <person name="Barry K."/>
            <person name="Bills G."/>
            <person name="Bluhm B."/>
            <person name="Cannon C."/>
            <person name="Castanera R."/>
            <person name="Culley D."/>
            <person name="Daum C."/>
            <person name="Ezra D."/>
            <person name="Gonzalez J."/>
            <person name="Henrissat B."/>
            <person name="Kuo A."/>
            <person name="Liang C."/>
            <person name="Lipzen A."/>
            <person name="Lutzoni F."/>
            <person name="Magnuson J."/>
            <person name="Mondo S."/>
            <person name="Nolan M."/>
            <person name="Ohm R."/>
            <person name="Pangilinan J."/>
            <person name="Park H.-J."/>
            <person name="Ramirez L."/>
            <person name="Alfaro M."/>
            <person name="Sun H."/>
            <person name="Tritt A."/>
            <person name="Yoshinaga Y."/>
            <person name="Zwiers L.-H."/>
            <person name="Turgeon B."/>
            <person name="Goodwin S."/>
            <person name="Spatafora J."/>
            <person name="Crous P."/>
            <person name="Grigoriev I."/>
        </authorList>
    </citation>
    <scope>NUCLEOTIDE SEQUENCE</scope>
    <source>
        <strain evidence="8">CBS 122681</strain>
    </source>
</reference>
<evidence type="ECO:0000256" key="1">
    <source>
        <dbReference type="ARBA" id="ARBA00004613"/>
    </source>
</evidence>
<dbReference type="SMART" id="SM00835">
    <property type="entry name" value="Cupin_1"/>
    <property type="match status" value="1"/>
</dbReference>
<organism evidence="8 9">
    <name type="scientific">Lophiostoma macrostomum CBS 122681</name>
    <dbReference type="NCBI Taxonomy" id="1314788"/>
    <lineage>
        <taxon>Eukaryota</taxon>
        <taxon>Fungi</taxon>
        <taxon>Dikarya</taxon>
        <taxon>Ascomycota</taxon>
        <taxon>Pezizomycotina</taxon>
        <taxon>Dothideomycetes</taxon>
        <taxon>Pleosporomycetidae</taxon>
        <taxon>Pleosporales</taxon>
        <taxon>Lophiostomataceae</taxon>
        <taxon>Lophiostoma</taxon>
    </lineage>
</organism>
<evidence type="ECO:0000259" key="7">
    <source>
        <dbReference type="SMART" id="SM00835"/>
    </source>
</evidence>
<dbReference type="EMBL" id="MU004620">
    <property type="protein sequence ID" value="KAF2647435.1"/>
    <property type="molecule type" value="Genomic_DNA"/>
</dbReference>
<proteinExistence type="inferred from homology"/>
<evidence type="ECO:0000256" key="5">
    <source>
        <dbReference type="ARBA" id="ARBA00023211"/>
    </source>
</evidence>
<keyword evidence="5" id="KW-0464">Manganese</keyword>
<dbReference type="Pfam" id="PF00190">
    <property type="entry name" value="Cupin_1"/>
    <property type="match status" value="1"/>
</dbReference>
<sequence>MLQFSALLRLLATTALASPLATEKIEGRSSSLEARTSEVYKRWDAHNPLLQVAKRAVNPDTVNSLTPQQLTDQRNALLLAQSETAREAIIFPNPPDALNDTFQFINNTVTPPTGGSIVLNTINTMPALGSTGLAFAVGFVNPCGLNTPHWHPRANEFLTVVQGTLVGALILEDDNGAGNVVGAPPPAIGALPQINTTLSNFTGMLFPKGLVHWQFNPECEPAVFAAGFDTPDPGRVEAARGFFSAEPDEVVQASTGFSEFLTPAQIMGLRPTLTSSFTAILESCAKKCGIPFA</sequence>
<dbReference type="InterPro" id="IPR011051">
    <property type="entry name" value="RmlC_Cupin_sf"/>
</dbReference>
<dbReference type="InterPro" id="IPR006045">
    <property type="entry name" value="Cupin_1"/>
</dbReference>
<evidence type="ECO:0000313" key="8">
    <source>
        <dbReference type="EMBL" id="KAF2647435.1"/>
    </source>
</evidence>
<dbReference type="OrthoDB" id="1921208at2759"/>
<feature type="chain" id="PRO_5025450501" evidence="6">
    <location>
        <begin position="18"/>
        <end position="293"/>
    </location>
</feature>
<dbReference type="InterPro" id="IPR014710">
    <property type="entry name" value="RmlC-like_jellyroll"/>
</dbReference>
<keyword evidence="4" id="KW-0479">Metal-binding</keyword>
<evidence type="ECO:0000256" key="2">
    <source>
        <dbReference type="ARBA" id="ARBA00007456"/>
    </source>
</evidence>
<dbReference type="CDD" id="cd02241">
    <property type="entry name" value="cupin_OxOx"/>
    <property type="match status" value="1"/>
</dbReference>
<dbReference type="Gene3D" id="2.60.120.10">
    <property type="entry name" value="Jelly Rolls"/>
    <property type="match status" value="1"/>
</dbReference>
<dbReference type="InterPro" id="IPR001929">
    <property type="entry name" value="Germin"/>
</dbReference>
<feature type="signal peptide" evidence="6">
    <location>
        <begin position="1"/>
        <end position="17"/>
    </location>
</feature>
<dbReference type="GO" id="GO:0005576">
    <property type="term" value="C:extracellular region"/>
    <property type="evidence" value="ECO:0007669"/>
    <property type="project" value="UniProtKB-SubCell"/>
</dbReference>
<accession>A0A6A6SHU0</accession>
<feature type="domain" description="Cupin type-1" evidence="7">
    <location>
        <begin position="102"/>
        <end position="267"/>
    </location>
</feature>
<evidence type="ECO:0000313" key="9">
    <source>
        <dbReference type="Proteomes" id="UP000799324"/>
    </source>
</evidence>